<evidence type="ECO:0000256" key="3">
    <source>
        <dbReference type="ARBA" id="ARBA00011738"/>
    </source>
</evidence>
<dbReference type="InterPro" id="IPR036236">
    <property type="entry name" value="Znf_C2H2_sf"/>
</dbReference>
<dbReference type="PROSITE" id="PS50808">
    <property type="entry name" value="ZF_BED"/>
    <property type="match status" value="1"/>
</dbReference>
<feature type="domain" description="BED-type" evidence="15">
    <location>
        <begin position="394"/>
        <end position="451"/>
    </location>
</feature>
<dbReference type="GO" id="GO:0008270">
    <property type="term" value="F:zinc ion binding"/>
    <property type="evidence" value="ECO:0007669"/>
    <property type="project" value="UniProtKB-KW"/>
</dbReference>
<evidence type="ECO:0000259" key="14">
    <source>
        <dbReference type="PROSITE" id="PS50600"/>
    </source>
</evidence>
<dbReference type="Pfam" id="PF05699">
    <property type="entry name" value="Dimer_Tnp_hAT"/>
    <property type="match status" value="1"/>
</dbReference>
<dbReference type="GO" id="GO:0006508">
    <property type="term" value="P:proteolysis"/>
    <property type="evidence" value="ECO:0007669"/>
    <property type="project" value="UniProtKB-KW"/>
</dbReference>
<dbReference type="InterPro" id="IPR052035">
    <property type="entry name" value="ZnF_BED_domain_contain"/>
</dbReference>
<evidence type="ECO:0000313" key="17">
    <source>
        <dbReference type="Proteomes" id="UP000886885"/>
    </source>
</evidence>
<evidence type="ECO:0000256" key="10">
    <source>
        <dbReference type="ARBA" id="ARBA00023125"/>
    </source>
</evidence>
<keyword evidence="5" id="KW-0479">Metal-binding</keyword>
<dbReference type="GO" id="GO:0005634">
    <property type="term" value="C:nucleus"/>
    <property type="evidence" value="ECO:0007669"/>
    <property type="project" value="UniProtKB-SubCell"/>
</dbReference>
<evidence type="ECO:0000259" key="15">
    <source>
        <dbReference type="PROSITE" id="PS50808"/>
    </source>
</evidence>
<dbReference type="Pfam" id="PF22922">
    <property type="entry name" value="GAF_NLP"/>
    <property type="match status" value="1"/>
</dbReference>
<dbReference type="SUPFAM" id="SSF57667">
    <property type="entry name" value="beta-beta-alpha zinc fingers"/>
    <property type="match status" value="1"/>
</dbReference>
<dbReference type="PROSITE" id="PS50600">
    <property type="entry name" value="ULP_PROTEASE"/>
    <property type="match status" value="1"/>
</dbReference>
<comment type="subunit">
    <text evidence="3">Homodimer.</text>
</comment>
<keyword evidence="7" id="KW-0378">Hydrolase</keyword>
<comment type="caution">
    <text evidence="16">The sequence shown here is derived from an EMBL/GenBank/DDBJ whole genome shotgun (WGS) entry which is preliminary data.</text>
</comment>
<dbReference type="InterPro" id="IPR038765">
    <property type="entry name" value="Papain-like_cys_pep_sf"/>
</dbReference>
<dbReference type="Pfam" id="PF02902">
    <property type="entry name" value="Peptidase_C48"/>
    <property type="match status" value="1"/>
</dbReference>
<dbReference type="InterPro" id="IPR003656">
    <property type="entry name" value="Znf_BED"/>
</dbReference>
<dbReference type="InterPro" id="IPR025525">
    <property type="entry name" value="hAT-like_transposase_RNase-H"/>
</dbReference>
<dbReference type="SUPFAM" id="SSF54001">
    <property type="entry name" value="Cysteine proteinases"/>
    <property type="match status" value="1"/>
</dbReference>
<dbReference type="Pfam" id="PF14372">
    <property type="entry name" value="hAT-like_RNase-H"/>
    <property type="match status" value="1"/>
</dbReference>
<keyword evidence="17" id="KW-1185">Reference proteome</keyword>
<evidence type="ECO:0000256" key="2">
    <source>
        <dbReference type="ARBA" id="ARBA00005234"/>
    </source>
</evidence>
<dbReference type="GO" id="GO:0008234">
    <property type="term" value="F:cysteine-type peptidase activity"/>
    <property type="evidence" value="ECO:0007669"/>
    <property type="project" value="InterPro"/>
</dbReference>
<keyword evidence="6 13" id="KW-0863">Zinc-finger</keyword>
<dbReference type="PANTHER" id="PTHR46481">
    <property type="entry name" value="ZINC FINGER BED DOMAIN-CONTAINING PROTEIN 4"/>
    <property type="match status" value="1"/>
</dbReference>
<evidence type="ECO:0000256" key="9">
    <source>
        <dbReference type="ARBA" id="ARBA00023015"/>
    </source>
</evidence>
<dbReference type="InterPro" id="IPR012337">
    <property type="entry name" value="RNaseH-like_sf"/>
</dbReference>
<sequence length="1305" mass="149222">MDVEQLSCVVDDLPPAKLRLLAKMEKVLSLLKDSLGSTGCFLAQFWAEDKRGIDLENLPYPHLCVPNSTLLEYRQLDGRRGFSRPDIVNRAWQNGFSEWTSNVCYYRPSEYSHLSDAISCGVRGIIAFPVSESDEAVCCCAVLELVTMEEKQDFDLETEKVFEALQAADLQILVLPPGPQVYNEVQRAALTEIADVTRAVCQTHRLPLALTWIPLGDADILKLGDLRSSWLCELAIECTACYADEEMQGFVYACEQLYLYTGEGAAGKAWETCLPSFEPDVKEKHVSDYRLAHHARKYNLNAAVAILLRSTGDDHIYILEFFLPILVKESSEQQDLVEKLKLTIKQNCKSLTMFSKKPSIRKRGSKVSKNNDKIEPAPDPDGNMFIECADNKRRKVSEVWKHFDKVKDKENGAVWAICKGCQKKYPGESTKGTSNLHKHFKSCSKKGQRDAKQHTLPFDLGGNFVFDQERSRLNFVRMIMKLGFPLDMVQNEFFKTFVCDLQPKFQLCSQDIVQADALSIYRQEREKLMKYLDNLSSLFSLAIDLQSHGDNKMSCCLTMHFIDDGWRMNKKILAFRSIEHDYMNEAVKNVLVEWNIIKKVQFMFAEIAPPNSQMTREFRSKLLSQFPHMNGDLLCFSCYAQTLELLARDGFYEIKDVLNKIRGCIEYVNATPINQDKFQKATNHVKLQDRKAASHDDPTRWETTFVMLRSALELREAFTQLEQVDFDFKVNPSAEEWKMAMIVCGCLKVIHKSLGSSSSSIDACFLHVCYIYKNLLSWEKSEHAYVCSMAKRMKENLERYWSEWSFAFGILLVLDPRCKLKFVQYGFLLMYGSDASKYLLEFRSKLTCMYNNYANDTGYIASPASDISCLPSYDLDSDGKFLGFCEWLKVDPPKSDLDRYLGEPVENRDKVSDVLAWWRVNAPRFSTLGKMARDFLAIPISAILSKSAISGEATKVNPSFNGLGPEILEAFICGQDWLESPENNSKEGKPGSSLVSTDVRFDSPGKQMSKYLAGPFTVSKPTSPEDLKLIQYVFASSLTRLYSLRPETWLDDNVLSMIFDAMTLVKRKMEDSVNRYLPIVFAANADDPSKCISFAKKHRIKENYMSDLLCCEKAFVPVFDNERRHFFLFVLQLKRQVVEIWDSLAASRQSDWVDRRLHNLLVSLDALFKDDIDQNYQKVWSFTDFRVERPSNVPQQQNGHDCGVYVIKFMLAPEEVTNPDFVFNRENERLEVVLGLLASDVNSCRNDLASKAEAYYEQRNSMLIKSDVNGDYCTWEICIIGTDIKWEYGKQSSGCTFLWVVEISG</sequence>
<evidence type="ECO:0000256" key="11">
    <source>
        <dbReference type="ARBA" id="ARBA00023163"/>
    </source>
</evidence>
<dbReference type="EMBL" id="JAAWWB010000882">
    <property type="protein sequence ID" value="KAG6736480.1"/>
    <property type="molecule type" value="Genomic_DNA"/>
</dbReference>
<dbReference type="InterPro" id="IPR055081">
    <property type="entry name" value="NLP1-9_GAF"/>
</dbReference>
<keyword evidence="11" id="KW-0804">Transcription</keyword>
<evidence type="ECO:0000313" key="16">
    <source>
        <dbReference type="EMBL" id="KAG6736480.1"/>
    </source>
</evidence>
<evidence type="ECO:0000256" key="1">
    <source>
        <dbReference type="ARBA" id="ARBA00004123"/>
    </source>
</evidence>
<dbReference type="PANTHER" id="PTHR46481:SF10">
    <property type="entry name" value="ZINC FINGER BED DOMAIN-CONTAINING PROTEIN 39"/>
    <property type="match status" value="1"/>
</dbReference>
<protein>
    <recommendedName>
        <fullName evidence="18">BED-type domain-containing protein</fullName>
    </recommendedName>
</protein>
<evidence type="ECO:0000256" key="13">
    <source>
        <dbReference type="PROSITE-ProRule" id="PRU00027"/>
    </source>
</evidence>
<evidence type="ECO:0008006" key="18">
    <source>
        <dbReference type="Google" id="ProtNLM"/>
    </source>
</evidence>
<accession>A0A8X7XZN3</accession>
<dbReference type="SUPFAM" id="SSF53098">
    <property type="entry name" value="Ribonuclease H-like"/>
    <property type="match status" value="1"/>
</dbReference>
<keyword evidence="8" id="KW-0862">Zinc</keyword>
<evidence type="ECO:0000256" key="12">
    <source>
        <dbReference type="ARBA" id="ARBA00023242"/>
    </source>
</evidence>
<evidence type="ECO:0000256" key="5">
    <source>
        <dbReference type="ARBA" id="ARBA00022723"/>
    </source>
</evidence>
<dbReference type="InterPro" id="IPR003653">
    <property type="entry name" value="Peptidase_C48_C"/>
</dbReference>
<feature type="domain" description="Ubiquitin-like protease family profile" evidence="14">
    <location>
        <begin position="1034"/>
        <end position="1213"/>
    </location>
</feature>
<keyword evidence="10" id="KW-0238">DNA-binding</keyword>
<evidence type="ECO:0000256" key="6">
    <source>
        <dbReference type="ARBA" id="ARBA00022771"/>
    </source>
</evidence>
<evidence type="ECO:0000256" key="8">
    <source>
        <dbReference type="ARBA" id="ARBA00022833"/>
    </source>
</evidence>
<dbReference type="SMART" id="SM00614">
    <property type="entry name" value="ZnF_BED"/>
    <property type="match status" value="1"/>
</dbReference>
<comment type="subcellular location">
    <subcellularLocation>
        <location evidence="1">Nucleus</location>
    </subcellularLocation>
</comment>
<dbReference type="GO" id="GO:0009791">
    <property type="term" value="P:post-embryonic development"/>
    <property type="evidence" value="ECO:0007669"/>
    <property type="project" value="UniProtKB-ARBA"/>
</dbReference>
<keyword evidence="9" id="KW-0805">Transcription regulation</keyword>
<evidence type="ECO:0000256" key="4">
    <source>
        <dbReference type="ARBA" id="ARBA00022670"/>
    </source>
</evidence>
<dbReference type="InterPro" id="IPR008906">
    <property type="entry name" value="HATC_C_dom"/>
</dbReference>
<proteinExistence type="inferred from homology"/>
<reference evidence="16" key="1">
    <citation type="journal article" date="2020" name="bioRxiv">
        <title>Hybrid origin of Populus tomentosa Carr. identified through genome sequencing and phylogenomic analysis.</title>
        <authorList>
            <person name="An X."/>
            <person name="Gao K."/>
            <person name="Chen Z."/>
            <person name="Li J."/>
            <person name="Yang X."/>
            <person name="Yang X."/>
            <person name="Zhou J."/>
            <person name="Guo T."/>
            <person name="Zhao T."/>
            <person name="Huang S."/>
            <person name="Miao D."/>
            <person name="Khan W.U."/>
            <person name="Rao P."/>
            <person name="Ye M."/>
            <person name="Lei B."/>
            <person name="Liao W."/>
            <person name="Wang J."/>
            <person name="Ji L."/>
            <person name="Li Y."/>
            <person name="Guo B."/>
            <person name="Mustafa N.S."/>
            <person name="Li S."/>
            <person name="Yun Q."/>
            <person name="Keller S.R."/>
            <person name="Mao J."/>
            <person name="Zhang R."/>
            <person name="Strauss S.H."/>
        </authorList>
    </citation>
    <scope>NUCLEOTIDE SEQUENCE</scope>
    <source>
        <strain evidence="16">GM15</strain>
        <tissue evidence="16">Leaf</tissue>
    </source>
</reference>
<dbReference type="Pfam" id="PF02892">
    <property type="entry name" value="zf-BED"/>
    <property type="match status" value="1"/>
</dbReference>
<comment type="similarity">
    <text evidence="2">Belongs to the peptidase C48 family.</text>
</comment>
<keyword evidence="4" id="KW-0645">Protease</keyword>
<keyword evidence="12" id="KW-0539">Nucleus</keyword>
<dbReference type="OrthoDB" id="2288540at2759"/>
<organism evidence="16 17">
    <name type="scientific">Populus tomentosa</name>
    <name type="common">Chinese white poplar</name>
    <dbReference type="NCBI Taxonomy" id="118781"/>
    <lineage>
        <taxon>Eukaryota</taxon>
        <taxon>Viridiplantae</taxon>
        <taxon>Streptophyta</taxon>
        <taxon>Embryophyta</taxon>
        <taxon>Tracheophyta</taxon>
        <taxon>Spermatophyta</taxon>
        <taxon>Magnoliopsida</taxon>
        <taxon>eudicotyledons</taxon>
        <taxon>Gunneridae</taxon>
        <taxon>Pentapetalae</taxon>
        <taxon>rosids</taxon>
        <taxon>fabids</taxon>
        <taxon>Malpighiales</taxon>
        <taxon>Salicaceae</taxon>
        <taxon>Saliceae</taxon>
        <taxon>Populus</taxon>
    </lineage>
</organism>
<evidence type="ECO:0000256" key="7">
    <source>
        <dbReference type="ARBA" id="ARBA00022801"/>
    </source>
</evidence>
<dbReference type="GO" id="GO:0003677">
    <property type="term" value="F:DNA binding"/>
    <property type="evidence" value="ECO:0007669"/>
    <property type="project" value="UniProtKB-KW"/>
</dbReference>
<name>A0A8X7XZN3_POPTO</name>
<dbReference type="Proteomes" id="UP000886885">
    <property type="component" value="Unassembled WGS sequence"/>
</dbReference>
<gene>
    <name evidence="16" type="ORF">POTOM_060744</name>
</gene>
<dbReference type="Gene3D" id="3.40.395.10">
    <property type="entry name" value="Adenoviral Proteinase, Chain A"/>
    <property type="match status" value="1"/>
</dbReference>
<dbReference type="GO" id="GO:0046983">
    <property type="term" value="F:protein dimerization activity"/>
    <property type="evidence" value="ECO:0007669"/>
    <property type="project" value="InterPro"/>
</dbReference>